<keyword evidence="2 4" id="KW-0808">Transferase</keyword>
<dbReference type="Gene3D" id="3.90.120.10">
    <property type="entry name" value="DNA Methylase, subunit A, domain 2"/>
    <property type="match status" value="1"/>
</dbReference>
<proteinExistence type="inferred from homology"/>
<dbReference type="PANTHER" id="PTHR46098:SF1">
    <property type="entry name" value="TRNA (CYTOSINE(38)-C(5))-METHYLTRANSFERASE"/>
    <property type="match status" value="1"/>
</dbReference>
<accession>A0A2H4U4H3</accession>
<dbReference type="RefSeq" id="WP_100815135.1">
    <property type="nucleotide sequence ID" value="NZ_CP017803.1"/>
</dbReference>
<gene>
    <name evidence="6" type="ORF">BK798_00570</name>
</gene>
<evidence type="ECO:0000313" key="6">
    <source>
        <dbReference type="EMBL" id="ATZ59009.1"/>
    </source>
</evidence>
<dbReference type="EMBL" id="CP017803">
    <property type="protein sequence ID" value="ATZ59009.1"/>
    <property type="molecule type" value="Genomic_DNA"/>
</dbReference>
<evidence type="ECO:0000256" key="4">
    <source>
        <dbReference type="PROSITE-ProRule" id="PRU01016"/>
    </source>
</evidence>
<reference evidence="6 7" key="1">
    <citation type="submission" date="2016-10" db="EMBL/GenBank/DDBJ databases">
        <authorList>
            <person name="Varghese N."/>
        </authorList>
    </citation>
    <scope>NUCLEOTIDE SEQUENCE [LARGE SCALE GENOMIC DNA]</scope>
    <source>
        <strain evidence="6 7">KB11</strain>
    </source>
</reference>
<protein>
    <submittedName>
        <fullName evidence="6">DNA (Cytosine-5-)-methyltransferase</fullName>
    </submittedName>
</protein>
<evidence type="ECO:0000256" key="5">
    <source>
        <dbReference type="RuleBase" id="RU000416"/>
    </source>
</evidence>
<dbReference type="AlphaFoldDB" id="A0A2H4U4H3"/>
<organism evidence="6 7">
    <name type="scientific">Methanobrevibacter smithii</name>
    <dbReference type="NCBI Taxonomy" id="2173"/>
    <lineage>
        <taxon>Archaea</taxon>
        <taxon>Methanobacteriati</taxon>
        <taxon>Methanobacteriota</taxon>
        <taxon>Methanomada group</taxon>
        <taxon>Methanobacteria</taxon>
        <taxon>Methanobacteriales</taxon>
        <taxon>Methanobacteriaceae</taxon>
        <taxon>Methanobrevibacter</taxon>
    </lineage>
</organism>
<dbReference type="PRINTS" id="PR00105">
    <property type="entry name" value="C5METTRFRASE"/>
</dbReference>
<evidence type="ECO:0000256" key="1">
    <source>
        <dbReference type="ARBA" id="ARBA00022603"/>
    </source>
</evidence>
<dbReference type="GO" id="GO:0008168">
    <property type="term" value="F:methyltransferase activity"/>
    <property type="evidence" value="ECO:0007669"/>
    <property type="project" value="UniProtKB-KW"/>
</dbReference>
<evidence type="ECO:0000256" key="2">
    <source>
        <dbReference type="ARBA" id="ARBA00022679"/>
    </source>
</evidence>
<keyword evidence="3 4" id="KW-0949">S-adenosyl-L-methionine</keyword>
<sequence>MDKTVVELFAGVGGFRCGFNNVKLEDNKVIEEDNWDFIWANQWEPSTKSQAAFDCYVERFGKSENHVNEDICKVDKNIIPDHTLLVGGFPCQDYSVARSLSNEKGIEGKKGVLWWEIAEILEVKNPPFVLLENVDRLLRSPSSQRGRDFGVMLRTFLNNDYAVEWRVINAAEYCFPQKRRRVFIFAYHKSTKYYEKMSKISDEHLIYNEGIFAKNFPIKDSKLDFGSSKIYQDVFKDVVDVSDNFEFHFFNSGVMRNGLISTYKTEPVECSDSVTLGDIIEDDEVDSKYFLLDEKLEKWKYLKGSKRIERKKPNGETYCFAEGNLSFPDKLDVPARTMLTSESTTNRSSHVVEDKFSGNLRTLTPIEAERIQMFPDNWTNIGSKAMTERRRYFMMGNALVVGIVKRLGEAISEIVDNEL</sequence>
<dbReference type="PANTHER" id="PTHR46098">
    <property type="entry name" value="TRNA (CYTOSINE(38)-C(5))-METHYLTRANSFERASE"/>
    <property type="match status" value="1"/>
</dbReference>
<dbReference type="GO" id="GO:0032259">
    <property type="term" value="P:methylation"/>
    <property type="evidence" value="ECO:0007669"/>
    <property type="project" value="UniProtKB-KW"/>
</dbReference>
<feature type="active site" evidence="4">
    <location>
        <position position="91"/>
    </location>
</feature>
<dbReference type="InterPro" id="IPR001525">
    <property type="entry name" value="C5_MeTfrase"/>
</dbReference>
<evidence type="ECO:0000256" key="3">
    <source>
        <dbReference type="ARBA" id="ARBA00022691"/>
    </source>
</evidence>
<dbReference type="Pfam" id="PF00145">
    <property type="entry name" value="DNA_methylase"/>
    <property type="match status" value="1"/>
</dbReference>
<dbReference type="SUPFAM" id="SSF53335">
    <property type="entry name" value="S-adenosyl-L-methionine-dependent methyltransferases"/>
    <property type="match status" value="1"/>
</dbReference>
<dbReference type="Gene3D" id="3.40.50.150">
    <property type="entry name" value="Vaccinia Virus protein VP39"/>
    <property type="match status" value="1"/>
</dbReference>
<dbReference type="NCBIfam" id="TIGR00675">
    <property type="entry name" value="dcm"/>
    <property type="match status" value="1"/>
</dbReference>
<dbReference type="InterPro" id="IPR050750">
    <property type="entry name" value="C5-MTase"/>
</dbReference>
<dbReference type="REBASE" id="226093">
    <property type="entry name" value="M.MsmKB11ORF570P"/>
</dbReference>
<name>A0A2H4U4H3_METSM</name>
<dbReference type="InterPro" id="IPR029063">
    <property type="entry name" value="SAM-dependent_MTases_sf"/>
</dbReference>
<dbReference type="PROSITE" id="PS51679">
    <property type="entry name" value="SAM_MT_C5"/>
    <property type="match status" value="1"/>
</dbReference>
<dbReference type="GeneID" id="35117827"/>
<dbReference type="Proteomes" id="UP000232133">
    <property type="component" value="Chromosome"/>
</dbReference>
<comment type="similarity">
    <text evidence="4 5">Belongs to the class I-like SAM-binding methyltransferase superfamily. C5-methyltransferase family.</text>
</comment>
<evidence type="ECO:0000313" key="7">
    <source>
        <dbReference type="Proteomes" id="UP000232133"/>
    </source>
</evidence>
<keyword evidence="1 4" id="KW-0489">Methyltransferase</keyword>